<dbReference type="Pfam" id="PF05766">
    <property type="entry name" value="NinG"/>
    <property type="match status" value="1"/>
</dbReference>
<name>A0ABY1QL72_9BURK</name>
<organism evidence="1 2">
    <name type="scientific">Noviherbaspirillum suwonense</name>
    <dbReference type="NCBI Taxonomy" id="1224511"/>
    <lineage>
        <taxon>Bacteria</taxon>
        <taxon>Pseudomonadati</taxon>
        <taxon>Pseudomonadota</taxon>
        <taxon>Betaproteobacteria</taxon>
        <taxon>Burkholderiales</taxon>
        <taxon>Oxalobacteraceae</taxon>
        <taxon>Noviherbaspirillum</taxon>
    </lineage>
</organism>
<protein>
    <submittedName>
        <fullName evidence="1">Bacteriophage Lambda NinG protein</fullName>
    </submittedName>
</protein>
<evidence type="ECO:0000313" key="2">
    <source>
        <dbReference type="Proteomes" id="UP001158049"/>
    </source>
</evidence>
<comment type="caution">
    <text evidence="1">The sequence shown here is derived from an EMBL/GenBank/DDBJ whole genome shotgun (WGS) entry which is preliminary data.</text>
</comment>
<keyword evidence="2" id="KW-1185">Reference proteome</keyword>
<gene>
    <name evidence="1" type="ORF">SAMN06295970_11776</name>
</gene>
<evidence type="ECO:0000313" key="1">
    <source>
        <dbReference type="EMBL" id="SMP71819.1"/>
    </source>
</evidence>
<sequence>MIRSAQSIKPKFRRCKECGQQYEKRTMAHIYCSPPCLFEAKAKADEKKAKADYQRRKEAIKTRSDHMKAAQVEFNKFVRTRDAGKSCICCPAPLQSAAVGGGFDCGHYRSVGSAPHLRFDERNAHGQTKQCNRYGAGRAVDYRLGLIARIGLAEVEALEAEQGGGKWTVDELVAIKLKYRAKTKALLAQQKESQC</sequence>
<proteinExistence type="predicted"/>
<dbReference type="InterPro" id="IPR008713">
    <property type="entry name" value="Phage_lambda_NinG"/>
</dbReference>
<accession>A0ABY1QL72</accession>
<reference evidence="1 2" key="1">
    <citation type="submission" date="2017-05" db="EMBL/GenBank/DDBJ databases">
        <authorList>
            <person name="Varghese N."/>
            <person name="Submissions S."/>
        </authorList>
    </citation>
    <scope>NUCLEOTIDE SEQUENCE [LARGE SCALE GENOMIC DNA]</scope>
    <source>
        <strain evidence="1 2">DSM 26001</strain>
    </source>
</reference>
<dbReference type="Proteomes" id="UP001158049">
    <property type="component" value="Unassembled WGS sequence"/>
</dbReference>
<dbReference type="RefSeq" id="WP_283443973.1">
    <property type="nucleotide sequence ID" value="NZ_FXUL01000017.1"/>
</dbReference>
<dbReference type="EMBL" id="FXUL01000017">
    <property type="protein sequence ID" value="SMP71819.1"/>
    <property type="molecule type" value="Genomic_DNA"/>
</dbReference>